<keyword evidence="1" id="KW-0175">Coiled coil</keyword>
<feature type="coiled-coil region" evidence="1">
    <location>
        <begin position="111"/>
        <end position="145"/>
    </location>
</feature>
<proteinExistence type="predicted"/>
<dbReference type="EMBL" id="BARS01048827">
    <property type="protein sequence ID" value="GAG28327.1"/>
    <property type="molecule type" value="Genomic_DNA"/>
</dbReference>
<accession>X0WYM9</accession>
<sequence length="157" mass="18203">MIYKWKRNPKNAPNAQDAGECIEAIKKRRGGITPQLLVIEANKKRSPLHDCFEWDDSKAAGEYRIVQAREILRFLVIVIEPETETEETRYIRAFIAPPEIEQDDGASYVTIEEVRSDKDLHEAYLRQLKQELDAIKDKIKTYREFVSVVKAIEAVKI</sequence>
<dbReference type="AlphaFoldDB" id="X0WYM9"/>
<organism evidence="2">
    <name type="scientific">marine sediment metagenome</name>
    <dbReference type="NCBI Taxonomy" id="412755"/>
    <lineage>
        <taxon>unclassified sequences</taxon>
        <taxon>metagenomes</taxon>
        <taxon>ecological metagenomes</taxon>
    </lineage>
</organism>
<evidence type="ECO:0000256" key="1">
    <source>
        <dbReference type="SAM" id="Coils"/>
    </source>
</evidence>
<protein>
    <submittedName>
        <fullName evidence="2">Uncharacterized protein</fullName>
    </submittedName>
</protein>
<name>X0WYM9_9ZZZZ</name>
<gene>
    <name evidence="2" type="ORF">S01H1_73101</name>
</gene>
<reference evidence="2" key="1">
    <citation type="journal article" date="2014" name="Front. Microbiol.">
        <title>High frequency of phylogenetically diverse reductive dehalogenase-homologous genes in deep subseafloor sedimentary metagenomes.</title>
        <authorList>
            <person name="Kawai M."/>
            <person name="Futagami T."/>
            <person name="Toyoda A."/>
            <person name="Takaki Y."/>
            <person name="Nishi S."/>
            <person name="Hori S."/>
            <person name="Arai W."/>
            <person name="Tsubouchi T."/>
            <person name="Morono Y."/>
            <person name="Uchiyama I."/>
            <person name="Ito T."/>
            <person name="Fujiyama A."/>
            <person name="Inagaki F."/>
            <person name="Takami H."/>
        </authorList>
    </citation>
    <scope>NUCLEOTIDE SEQUENCE</scope>
    <source>
        <strain evidence="2">Expedition CK06-06</strain>
    </source>
</reference>
<comment type="caution">
    <text evidence="2">The sequence shown here is derived from an EMBL/GenBank/DDBJ whole genome shotgun (WGS) entry which is preliminary data.</text>
</comment>
<evidence type="ECO:0000313" key="2">
    <source>
        <dbReference type="EMBL" id="GAG28327.1"/>
    </source>
</evidence>